<dbReference type="PRINTS" id="PR00080">
    <property type="entry name" value="SDRFAMILY"/>
</dbReference>
<evidence type="ECO:0000256" key="2">
    <source>
        <dbReference type="ARBA" id="ARBA00023002"/>
    </source>
</evidence>
<dbReference type="InterPro" id="IPR020904">
    <property type="entry name" value="Sc_DH/Rdtase_CS"/>
</dbReference>
<dbReference type="InterPro" id="IPR036291">
    <property type="entry name" value="NAD(P)-bd_dom_sf"/>
</dbReference>
<dbReference type="InterPro" id="IPR002347">
    <property type="entry name" value="SDR_fam"/>
</dbReference>
<sequence>MNQLENKVALVTGGASRPGLGSAIADKFASEGAFVFLTDIDENGCIESLDVIKNNGGQGAALKHNVTDEKDWDNVFAAIKEQKGQLDILVNNAGISQLGTIDSATSEEYLRVMDTNMHSVFYGTKRAVAMMRETGNGGNIINMSSISGIVGIPGNVAYSAAKAGVRLMTKTVAMETAKENIRVNSIHPGLIDTNLLAGAKQENAANWDMFVQAIPMGRLGDPEDIANCALFLASDQGKYITGAELVVDGGVTAM</sequence>
<dbReference type="Pfam" id="PF13561">
    <property type="entry name" value="adh_short_C2"/>
    <property type="match status" value="1"/>
</dbReference>
<dbReference type="SUPFAM" id="SSF51735">
    <property type="entry name" value="NAD(P)-binding Rossmann-fold domains"/>
    <property type="match status" value="1"/>
</dbReference>
<evidence type="ECO:0000313" key="3">
    <source>
        <dbReference type="EMBL" id="RCL84643.1"/>
    </source>
</evidence>
<protein>
    <submittedName>
        <fullName evidence="3">SDR family NAD(P)-dependent oxidoreductase</fullName>
    </submittedName>
</protein>
<dbReference type="PRINTS" id="PR00081">
    <property type="entry name" value="GDHRDH"/>
</dbReference>
<dbReference type="EMBL" id="QOQK01000010">
    <property type="protein sequence ID" value="RCL84643.1"/>
    <property type="molecule type" value="Genomic_DNA"/>
</dbReference>
<comment type="similarity">
    <text evidence="1">Belongs to the short-chain dehydrogenases/reductases (SDR) family.</text>
</comment>
<organism evidence="3 4">
    <name type="scientific">PS1 clade bacterium</name>
    <dbReference type="NCBI Taxonomy" id="2175152"/>
    <lineage>
        <taxon>Bacteria</taxon>
        <taxon>Pseudomonadati</taxon>
        <taxon>Pseudomonadota</taxon>
        <taxon>Alphaproteobacteria</taxon>
        <taxon>PS1 clade</taxon>
    </lineage>
</organism>
<keyword evidence="2" id="KW-0560">Oxidoreductase</keyword>
<dbReference type="PANTHER" id="PTHR24321:SF15">
    <property type="entry name" value="OXIDOREDUCTASE UCPA"/>
    <property type="match status" value="1"/>
</dbReference>
<dbReference type="AlphaFoldDB" id="A0A368EJG7"/>
<evidence type="ECO:0000313" key="4">
    <source>
        <dbReference type="Proteomes" id="UP000252289"/>
    </source>
</evidence>
<name>A0A368EJG7_9PROT</name>
<dbReference type="PANTHER" id="PTHR24321">
    <property type="entry name" value="DEHYDROGENASES, SHORT CHAIN"/>
    <property type="match status" value="1"/>
</dbReference>
<dbReference type="Gene3D" id="3.40.50.720">
    <property type="entry name" value="NAD(P)-binding Rossmann-like Domain"/>
    <property type="match status" value="1"/>
</dbReference>
<comment type="caution">
    <text evidence="3">The sequence shown here is derived from an EMBL/GenBank/DDBJ whole genome shotgun (WGS) entry which is preliminary data.</text>
</comment>
<proteinExistence type="inferred from homology"/>
<dbReference type="NCBIfam" id="NF005559">
    <property type="entry name" value="PRK07231.1"/>
    <property type="match status" value="1"/>
</dbReference>
<reference evidence="3 4" key="1">
    <citation type="journal article" date="2018" name="Microbiome">
        <title>Fine metagenomic profile of the Mediterranean stratified and mixed water columns revealed by assembly and recruitment.</title>
        <authorList>
            <person name="Haro-Moreno J.M."/>
            <person name="Lopez-Perez M."/>
            <person name="De La Torre J.R."/>
            <person name="Picazo A."/>
            <person name="Camacho A."/>
            <person name="Rodriguez-Valera F."/>
        </authorList>
    </citation>
    <scope>NUCLEOTIDE SEQUENCE [LARGE SCALE GENOMIC DNA]</scope>
    <source>
        <strain evidence="3">MED-G50</strain>
    </source>
</reference>
<dbReference type="PROSITE" id="PS00061">
    <property type="entry name" value="ADH_SHORT"/>
    <property type="match status" value="1"/>
</dbReference>
<dbReference type="FunFam" id="3.40.50.720:FF:000084">
    <property type="entry name" value="Short-chain dehydrogenase reductase"/>
    <property type="match status" value="1"/>
</dbReference>
<dbReference type="GO" id="GO:0016491">
    <property type="term" value="F:oxidoreductase activity"/>
    <property type="evidence" value="ECO:0007669"/>
    <property type="project" value="UniProtKB-KW"/>
</dbReference>
<gene>
    <name evidence="3" type="ORF">DBW64_03060</name>
</gene>
<accession>A0A368EJG7</accession>
<dbReference type="Proteomes" id="UP000252289">
    <property type="component" value="Unassembled WGS sequence"/>
</dbReference>
<evidence type="ECO:0000256" key="1">
    <source>
        <dbReference type="ARBA" id="ARBA00006484"/>
    </source>
</evidence>